<dbReference type="Pfam" id="PF03466">
    <property type="entry name" value="LysR_substrate"/>
    <property type="match status" value="1"/>
</dbReference>
<reference evidence="3 4" key="1">
    <citation type="submission" date="2016-09" db="EMBL/GenBank/DDBJ databases">
        <title>Chromobacterium muskegensis sp. nov., an insecticidal bacterium isolated from Sphagnum bogs.</title>
        <authorList>
            <person name="Sparks M.E."/>
            <person name="Blackburn M.B."/>
            <person name="Gundersen-Rindal D.E."/>
            <person name="Mitchell A."/>
            <person name="Farrar R."/>
            <person name="Kuhar D."/>
        </authorList>
    </citation>
    <scope>NUCLEOTIDE SEQUENCE [LARGE SCALE GENOMIC DNA]</scope>
    <source>
        <strain evidence="3 4">14B-1</strain>
    </source>
</reference>
<sequence length="232" mass="24991">MESVAATLARTAAKQGDGITGVVRVTASEVIGVEVLPPIIAALRDQHPGLKVELALSNRMQDLLRREADIAVRMARPEQEQLIARHIGRIELGLHATPEYLDKRGTPDSTGQLAEHALIGFDHATPFIRGAAKSVRGFDRERFAIRTDSDLAQLALIRFGAGIGICQAPIARRAARPLIRVLPDQFALQLDTWIAIHEGLRHNPSCKTTFDALAASARADGHGDAMIAPAGN</sequence>
<feature type="domain" description="LysR substrate-binding" evidence="2">
    <location>
        <begin position="17"/>
        <end position="216"/>
    </location>
</feature>
<dbReference type="SUPFAM" id="SSF53850">
    <property type="entry name" value="Periplasmic binding protein-like II"/>
    <property type="match status" value="1"/>
</dbReference>
<accession>A0ABX3CBH5</accession>
<evidence type="ECO:0000259" key="2">
    <source>
        <dbReference type="Pfam" id="PF03466"/>
    </source>
</evidence>
<comment type="caution">
    <text evidence="3">The sequence shown here is derived from an EMBL/GenBank/DDBJ whole genome shotgun (WGS) entry which is preliminary data.</text>
</comment>
<dbReference type="InterPro" id="IPR005119">
    <property type="entry name" value="LysR_subst-bd"/>
</dbReference>
<dbReference type="Gene3D" id="3.40.190.290">
    <property type="match status" value="1"/>
</dbReference>
<keyword evidence="4" id="KW-1185">Reference proteome</keyword>
<protein>
    <recommendedName>
        <fullName evidence="2">LysR substrate-binding domain-containing protein</fullName>
    </recommendedName>
</protein>
<evidence type="ECO:0000313" key="4">
    <source>
        <dbReference type="Proteomes" id="UP000180280"/>
    </source>
</evidence>
<organism evidence="3 4">
    <name type="scientific">Chromobacterium sphagni</name>
    <dbReference type="NCBI Taxonomy" id="1903179"/>
    <lineage>
        <taxon>Bacteria</taxon>
        <taxon>Pseudomonadati</taxon>
        <taxon>Pseudomonadota</taxon>
        <taxon>Betaproteobacteria</taxon>
        <taxon>Neisseriales</taxon>
        <taxon>Chromobacteriaceae</taxon>
        <taxon>Chromobacterium</taxon>
    </lineage>
</organism>
<proteinExistence type="inferred from homology"/>
<dbReference type="PANTHER" id="PTHR30537:SF3">
    <property type="entry name" value="TRANSCRIPTIONAL REGULATORY PROTEIN"/>
    <property type="match status" value="1"/>
</dbReference>
<dbReference type="EMBL" id="MKCT01000030">
    <property type="protein sequence ID" value="OHX19642.1"/>
    <property type="molecule type" value="Genomic_DNA"/>
</dbReference>
<dbReference type="InterPro" id="IPR058163">
    <property type="entry name" value="LysR-type_TF_proteobact-type"/>
</dbReference>
<dbReference type="PANTHER" id="PTHR30537">
    <property type="entry name" value="HTH-TYPE TRANSCRIPTIONAL REGULATOR"/>
    <property type="match status" value="1"/>
</dbReference>
<gene>
    <name evidence="3" type="ORF">BI344_17340</name>
</gene>
<dbReference type="Proteomes" id="UP000180280">
    <property type="component" value="Unassembled WGS sequence"/>
</dbReference>
<evidence type="ECO:0000256" key="1">
    <source>
        <dbReference type="ARBA" id="ARBA00009437"/>
    </source>
</evidence>
<comment type="similarity">
    <text evidence="1">Belongs to the LysR transcriptional regulatory family.</text>
</comment>
<evidence type="ECO:0000313" key="3">
    <source>
        <dbReference type="EMBL" id="OHX19642.1"/>
    </source>
</evidence>
<name>A0ABX3CBH5_9NEIS</name>